<dbReference type="InterPro" id="IPR036388">
    <property type="entry name" value="WH-like_DNA-bd_sf"/>
</dbReference>
<dbReference type="SMART" id="SM00344">
    <property type="entry name" value="HTH_ASNC"/>
    <property type="match status" value="1"/>
</dbReference>
<feature type="domain" description="HTH asnC-type" evidence="5">
    <location>
        <begin position="5"/>
        <end position="48"/>
    </location>
</feature>
<dbReference type="InterPro" id="IPR000485">
    <property type="entry name" value="AsnC-type_HTH_dom"/>
</dbReference>
<dbReference type="InterPro" id="IPR036390">
    <property type="entry name" value="WH_DNA-bd_sf"/>
</dbReference>
<dbReference type="SUPFAM" id="SSF46785">
    <property type="entry name" value="Winged helix' DNA-binding domain"/>
    <property type="match status" value="2"/>
</dbReference>
<dbReference type="RefSeq" id="WP_331213496.1">
    <property type="nucleotide sequence ID" value="NZ_JAZGQK010000006.1"/>
</dbReference>
<evidence type="ECO:0000259" key="5">
    <source>
        <dbReference type="PROSITE" id="PS50956"/>
    </source>
</evidence>
<sequence>MESGMDERDQWIIQALQFDGRASFERIGRAVGLPAQTVARRYQRLRADRTVRVVGRSPYWAVGATPWLLRIQCTPDRADRIALALAERTATTWVRTSGGGEIVCGLRAGSPEEEENLLTRLDRTPRVVGFTAYCILHRFRAGRAPWRGWPAPLDPAAVALLTADQPPTPHPAAPDRAEPTGRGQPADPPQDSGRRRRPELTPVDLHILAELGVDGRTPVSDLAARVGVSESAVRRRLRALQEAGVLHFEVDFDPRAVGMRTEAMLWLTVPPSALAEVGDTLAGHPDVSFAAATSGPVPLAVSLLLPDLSAVYAHLTGTVGALPAVSRADTTIFARTWKRQGGPPLSGVPRRSPG</sequence>
<dbReference type="PANTHER" id="PTHR30154">
    <property type="entry name" value="LEUCINE-RESPONSIVE REGULATORY PROTEIN"/>
    <property type="match status" value="1"/>
</dbReference>
<dbReference type="InterPro" id="IPR011008">
    <property type="entry name" value="Dimeric_a/b-barrel"/>
</dbReference>
<evidence type="ECO:0000313" key="6">
    <source>
        <dbReference type="EMBL" id="MEE6258379.1"/>
    </source>
</evidence>
<protein>
    <submittedName>
        <fullName evidence="6">Lrp/AsnC family transcriptional regulator</fullName>
    </submittedName>
</protein>
<dbReference type="Proteomes" id="UP001332243">
    <property type="component" value="Unassembled WGS sequence"/>
</dbReference>
<evidence type="ECO:0000256" key="2">
    <source>
        <dbReference type="ARBA" id="ARBA00023125"/>
    </source>
</evidence>
<keyword evidence="3" id="KW-0804">Transcription</keyword>
<dbReference type="PANTHER" id="PTHR30154:SF34">
    <property type="entry name" value="TRANSCRIPTIONAL REGULATOR AZLB"/>
    <property type="match status" value="1"/>
</dbReference>
<dbReference type="PROSITE" id="PS00519">
    <property type="entry name" value="HTH_ASNC_1"/>
    <property type="match status" value="1"/>
</dbReference>
<keyword evidence="2" id="KW-0238">DNA-binding</keyword>
<reference evidence="6 7" key="1">
    <citation type="submission" date="2024-01" db="EMBL/GenBank/DDBJ databases">
        <title>Genome insights into Plantactinospora sonchi sp. nov.</title>
        <authorList>
            <person name="Wang L."/>
        </authorList>
    </citation>
    <scope>NUCLEOTIDE SEQUENCE [LARGE SCALE GENOMIC DNA]</scope>
    <source>
        <strain evidence="6 7">NEAU-QY2</strain>
    </source>
</reference>
<gene>
    <name evidence="6" type="ORF">V1633_07710</name>
</gene>
<feature type="region of interest" description="Disordered" evidence="4">
    <location>
        <begin position="163"/>
        <end position="198"/>
    </location>
</feature>
<dbReference type="Pfam" id="PF13404">
    <property type="entry name" value="HTH_AsnC-type"/>
    <property type="match status" value="2"/>
</dbReference>
<accession>A0ABU7RPI7</accession>
<keyword evidence="1" id="KW-0805">Transcription regulation</keyword>
<dbReference type="Gene3D" id="1.10.10.10">
    <property type="entry name" value="Winged helix-like DNA-binding domain superfamily/Winged helix DNA-binding domain"/>
    <property type="match status" value="2"/>
</dbReference>
<comment type="caution">
    <text evidence="6">The sequence shown here is derived from an EMBL/GenBank/DDBJ whole genome shotgun (WGS) entry which is preliminary data.</text>
</comment>
<feature type="domain" description="HTH asnC-type" evidence="5">
    <location>
        <begin position="200"/>
        <end position="260"/>
    </location>
</feature>
<dbReference type="InterPro" id="IPR011991">
    <property type="entry name" value="ArsR-like_HTH"/>
</dbReference>
<dbReference type="EMBL" id="JAZGQK010000006">
    <property type="protein sequence ID" value="MEE6258379.1"/>
    <property type="molecule type" value="Genomic_DNA"/>
</dbReference>
<dbReference type="SUPFAM" id="SSF54909">
    <property type="entry name" value="Dimeric alpha+beta barrel"/>
    <property type="match status" value="1"/>
</dbReference>
<proteinExistence type="predicted"/>
<dbReference type="PROSITE" id="PS50956">
    <property type="entry name" value="HTH_ASNC_2"/>
    <property type="match status" value="2"/>
</dbReference>
<dbReference type="InterPro" id="IPR019888">
    <property type="entry name" value="Tscrpt_reg_AsnC-like"/>
</dbReference>
<evidence type="ECO:0000256" key="3">
    <source>
        <dbReference type="ARBA" id="ARBA00023163"/>
    </source>
</evidence>
<dbReference type="Gene3D" id="3.30.70.920">
    <property type="match status" value="1"/>
</dbReference>
<keyword evidence="7" id="KW-1185">Reference proteome</keyword>
<evidence type="ECO:0000313" key="7">
    <source>
        <dbReference type="Proteomes" id="UP001332243"/>
    </source>
</evidence>
<organism evidence="6 7">
    <name type="scientific">Plantactinospora sonchi</name>
    <dbReference type="NCBI Taxonomy" id="1544735"/>
    <lineage>
        <taxon>Bacteria</taxon>
        <taxon>Bacillati</taxon>
        <taxon>Actinomycetota</taxon>
        <taxon>Actinomycetes</taxon>
        <taxon>Micromonosporales</taxon>
        <taxon>Micromonosporaceae</taxon>
        <taxon>Plantactinospora</taxon>
    </lineage>
</organism>
<name>A0ABU7RPI7_9ACTN</name>
<dbReference type="InterPro" id="IPR019885">
    <property type="entry name" value="Tscrpt_reg_HTH_AsnC-type_CS"/>
</dbReference>
<evidence type="ECO:0000256" key="4">
    <source>
        <dbReference type="SAM" id="MobiDB-lite"/>
    </source>
</evidence>
<evidence type="ECO:0000256" key="1">
    <source>
        <dbReference type="ARBA" id="ARBA00023015"/>
    </source>
</evidence>
<dbReference type="PRINTS" id="PR00033">
    <property type="entry name" value="HTHASNC"/>
</dbReference>
<dbReference type="CDD" id="cd00090">
    <property type="entry name" value="HTH_ARSR"/>
    <property type="match status" value="1"/>
</dbReference>